<dbReference type="STRING" id="1051891.A0A0C3QN51"/>
<dbReference type="Gene3D" id="3.40.50.410">
    <property type="entry name" value="von Willebrand factor, type A domain"/>
    <property type="match status" value="1"/>
</dbReference>
<dbReference type="EMBL" id="KN822983">
    <property type="protein sequence ID" value="KIO29411.1"/>
    <property type="molecule type" value="Genomic_DNA"/>
</dbReference>
<dbReference type="InterPro" id="IPR032838">
    <property type="entry name" value="Vwaint_dom"/>
</dbReference>
<dbReference type="InterPro" id="IPR039510">
    <property type="entry name" value="Vint_dom"/>
</dbReference>
<evidence type="ECO:0000313" key="3">
    <source>
        <dbReference type="Proteomes" id="UP000054248"/>
    </source>
</evidence>
<dbReference type="Pfam" id="PF14623">
    <property type="entry name" value="Vint"/>
    <property type="match status" value="1"/>
</dbReference>
<dbReference type="Pfam" id="PF14624">
    <property type="entry name" value="Vwaint"/>
    <property type="match status" value="1"/>
</dbReference>
<dbReference type="AlphaFoldDB" id="A0A0C3QN51"/>
<sequence length="733" mass="80353">MASGFQSATTLDPTLSLEIDDQGRRLLFTVTPPAYPVGYDQRRVSTPEEASLPRGPVDFVIAIDISGSTAAQAPVVFQDPAVSEAKAHLLRSQIDLPLTRMEARGKQKALIALDRLQPQDRTNLWEGLKTAMDLLNEPPRKLTDDKPTSQPLRQILPGVSVIPPEKAQVEKNKPQEYRRASIFLFTDATPDAELEPYRGFVVELETYLRNKKRDFTINSFGIGSAIHSSLLHEIASIGGGRFSFVDDASRVGEAVTYAVANEMAVFGNDLRIRLTVETGDEEVVKNVDVVGWPGAAPFSYWTFIAPRATNLRGRASFGPLEYGQSRSFILEFKKDVRHTSLIVSILCRLRDGSEASYPIEVSKDLRPTQEMPAHSTRLTFISLANGLSDSRASGLARIKHVPPYLVEAIQSLKREIQARPTNTSSPLDQALLADLDGKVSQLLADDTAFRRWGFHYILSLAQAYQLEQCSNSDDPGLQLYGGSEYFRALKAEITEAVETLGPPKASQRKSVIYGGKKGLKTFPEPARPPPPPQPTLTERFIEWYTKSPPVCMDGECHIDLADGSTVKLVDLKLGTKVRTSLGASEVVGILKTVVDGGTLELCSVGSRLWITPWHPVRLEGHCEWQFPAQIATPERRTCTAVYSLVLESKTNPEAHSVYVGGVCCVTLGHGVTAEASRVSRSHPFFSDYDAVMEALSAAPAHARIAEGIIQVAGLTRDPITGLANGFQWEVGTH</sequence>
<name>A0A0C3QN51_9AGAM</name>
<dbReference type="OrthoDB" id="10264538at2759"/>
<keyword evidence="3" id="KW-1185">Reference proteome</keyword>
<dbReference type="InterPro" id="IPR051266">
    <property type="entry name" value="CLCR"/>
</dbReference>
<dbReference type="PROSITE" id="PS50234">
    <property type="entry name" value="VWFA"/>
    <property type="match status" value="1"/>
</dbReference>
<protein>
    <recommendedName>
        <fullName evidence="1">VWFA domain-containing protein</fullName>
    </recommendedName>
</protein>
<dbReference type="PANTHER" id="PTHR10579:SF43">
    <property type="entry name" value="ZINC FINGER (C3HC4-TYPE RING FINGER) FAMILY PROTEIN"/>
    <property type="match status" value="1"/>
</dbReference>
<proteinExistence type="predicted"/>
<dbReference type="InterPro" id="IPR036465">
    <property type="entry name" value="vWFA_dom_sf"/>
</dbReference>
<dbReference type="Pfam" id="PF13768">
    <property type="entry name" value="VWA_3"/>
    <property type="match status" value="1"/>
</dbReference>
<evidence type="ECO:0000259" key="1">
    <source>
        <dbReference type="PROSITE" id="PS50234"/>
    </source>
</evidence>
<dbReference type="PANTHER" id="PTHR10579">
    <property type="entry name" value="CALCIUM-ACTIVATED CHLORIDE CHANNEL REGULATOR"/>
    <property type="match status" value="1"/>
</dbReference>
<dbReference type="SUPFAM" id="SSF53300">
    <property type="entry name" value="vWA-like"/>
    <property type="match status" value="1"/>
</dbReference>
<dbReference type="InterPro" id="IPR002035">
    <property type="entry name" value="VWF_A"/>
</dbReference>
<accession>A0A0C3QN51</accession>
<evidence type="ECO:0000313" key="2">
    <source>
        <dbReference type="EMBL" id="KIO29411.1"/>
    </source>
</evidence>
<gene>
    <name evidence="2" type="ORF">M407DRAFT_6225</name>
</gene>
<reference evidence="2 3" key="1">
    <citation type="submission" date="2014-04" db="EMBL/GenBank/DDBJ databases">
        <authorList>
            <consortium name="DOE Joint Genome Institute"/>
            <person name="Kuo A."/>
            <person name="Girlanda M."/>
            <person name="Perotto S."/>
            <person name="Kohler A."/>
            <person name="Nagy L.G."/>
            <person name="Floudas D."/>
            <person name="Copeland A."/>
            <person name="Barry K.W."/>
            <person name="Cichocki N."/>
            <person name="Veneault-Fourrey C."/>
            <person name="LaButti K."/>
            <person name="Lindquist E.A."/>
            <person name="Lipzen A."/>
            <person name="Lundell T."/>
            <person name="Morin E."/>
            <person name="Murat C."/>
            <person name="Sun H."/>
            <person name="Tunlid A."/>
            <person name="Henrissat B."/>
            <person name="Grigoriev I.V."/>
            <person name="Hibbett D.S."/>
            <person name="Martin F."/>
            <person name="Nordberg H.P."/>
            <person name="Cantor M.N."/>
            <person name="Hua S.X."/>
        </authorList>
    </citation>
    <scope>NUCLEOTIDE SEQUENCE [LARGE SCALE GENOMIC DNA]</scope>
    <source>
        <strain evidence="2 3">MUT 4182</strain>
    </source>
</reference>
<organism evidence="2 3">
    <name type="scientific">Tulasnella calospora MUT 4182</name>
    <dbReference type="NCBI Taxonomy" id="1051891"/>
    <lineage>
        <taxon>Eukaryota</taxon>
        <taxon>Fungi</taxon>
        <taxon>Dikarya</taxon>
        <taxon>Basidiomycota</taxon>
        <taxon>Agaricomycotina</taxon>
        <taxon>Agaricomycetes</taxon>
        <taxon>Cantharellales</taxon>
        <taxon>Tulasnellaceae</taxon>
        <taxon>Tulasnella</taxon>
    </lineage>
</organism>
<feature type="domain" description="VWFA" evidence="1">
    <location>
        <begin position="58"/>
        <end position="263"/>
    </location>
</feature>
<reference evidence="3" key="2">
    <citation type="submission" date="2015-01" db="EMBL/GenBank/DDBJ databases">
        <title>Evolutionary Origins and Diversification of the Mycorrhizal Mutualists.</title>
        <authorList>
            <consortium name="DOE Joint Genome Institute"/>
            <consortium name="Mycorrhizal Genomics Consortium"/>
            <person name="Kohler A."/>
            <person name="Kuo A."/>
            <person name="Nagy L.G."/>
            <person name="Floudas D."/>
            <person name="Copeland A."/>
            <person name="Barry K.W."/>
            <person name="Cichocki N."/>
            <person name="Veneault-Fourrey C."/>
            <person name="LaButti K."/>
            <person name="Lindquist E.A."/>
            <person name="Lipzen A."/>
            <person name="Lundell T."/>
            <person name="Morin E."/>
            <person name="Murat C."/>
            <person name="Riley R."/>
            <person name="Ohm R."/>
            <person name="Sun H."/>
            <person name="Tunlid A."/>
            <person name="Henrissat B."/>
            <person name="Grigoriev I.V."/>
            <person name="Hibbett D.S."/>
            <person name="Martin F."/>
        </authorList>
    </citation>
    <scope>NUCLEOTIDE SEQUENCE [LARGE SCALE GENOMIC DNA]</scope>
    <source>
        <strain evidence="3">MUT 4182</strain>
    </source>
</reference>
<dbReference type="HOGENOM" id="CLU_013635_0_0_1"/>
<dbReference type="Proteomes" id="UP000054248">
    <property type="component" value="Unassembled WGS sequence"/>
</dbReference>